<name>E4XJR3_OIKDI</name>
<dbReference type="OrthoDB" id="10390387at2759"/>
<proteinExistence type="predicted"/>
<reference evidence="2" key="1">
    <citation type="journal article" date="2010" name="Science">
        <title>Plasticity of animal genome architecture unmasked by rapid evolution of a pelagic tunicate.</title>
        <authorList>
            <person name="Denoeud F."/>
            <person name="Henriet S."/>
            <person name="Mungpakdee S."/>
            <person name="Aury J.M."/>
            <person name="Da Silva C."/>
            <person name="Brinkmann H."/>
            <person name="Mikhaleva J."/>
            <person name="Olsen L.C."/>
            <person name="Jubin C."/>
            <person name="Canestro C."/>
            <person name="Bouquet J.M."/>
            <person name="Danks G."/>
            <person name="Poulain J."/>
            <person name="Campsteijn C."/>
            <person name="Adamski M."/>
            <person name="Cross I."/>
            <person name="Yadetie F."/>
            <person name="Muffato M."/>
            <person name="Louis A."/>
            <person name="Butcher S."/>
            <person name="Tsagkogeorga G."/>
            <person name="Konrad A."/>
            <person name="Singh S."/>
            <person name="Jensen M.F."/>
            <person name="Cong E.H."/>
            <person name="Eikeseth-Otteraa H."/>
            <person name="Noel B."/>
            <person name="Anthouard V."/>
            <person name="Porcel B.M."/>
            <person name="Kachouri-Lafond R."/>
            <person name="Nishino A."/>
            <person name="Ugolini M."/>
            <person name="Chourrout P."/>
            <person name="Nishida H."/>
            <person name="Aasland R."/>
            <person name="Huzurbazar S."/>
            <person name="Westhof E."/>
            <person name="Delsuc F."/>
            <person name="Lehrach H."/>
            <person name="Reinhardt R."/>
            <person name="Weissenbach J."/>
            <person name="Roy S.W."/>
            <person name="Artiguenave F."/>
            <person name="Postlethwait J.H."/>
            <person name="Manak J.R."/>
            <person name="Thompson E.M."/>
            <person name="Jaillon O."/>
            <person name="Du Pasquier L."/>
            <person name="Boudinot P."/>
            <person name="Liberles D.A."/>
            <person name="Volff J.N."/>
            <person name="Philippe H."/>
            <person name="Lenhard B."/>
            <person name="Roest Crollius H."/>
            <person name="Wincker P."/>
            <person name="Chourrout D."/>
        </authorList>
    </citation>
    <scope>NUCLEOTIDE SEQUENCE [LARGE SCALE GENOMIC DNA]</scope>
</reference>
<accession>E4XJR3</accession>
<gene>
    <name evidence="2" type="ORF">GSOID_T00012865001</name>
</gene>
<protein>
    <submittedName>
        <fullName evidence="2">Uncharacterized protein</fullName>
    </submittedName>
</protein>
<dbReference type="InParanoid" id="E4XJR3"/>
<keyword evidence="3" id="KW-1185">Reference proteome</keyword>
<dbReference type="AlphaFoldDB" id="E4XJR3"/>
<feature type="region of interest" description="Disordered" evidence="1">
    <location>
        <begin position="44"/>
        <end position="70"/>
    </location>
</feature>
<evidence type="ECO:0000313" key="2">
    <source>
        <dbReference type="EMBL" id="CBY24697.1"/>
    </source>
</evidence>
<evidence type="ECO:0000313" key="3">
    <source>
        <dbReference type="Proteomes" id="UP000001307"/>
    </source>
</evidence>
<sequence>MLKASIKSKHGEATFEISNEGLLSEKMEKLREEINSKMSEYCELEKAEEKSNPDAPAEKKRKKKNDENDD</sequence>
<dbReference type="EMBL" id="FN653062">
    <property type="protein sequence ID" value="CBY24697.1"/>
    <property type="molecule type" value="Genomic_DNA"/>
</dbReference>
<dbReference type="Proteomes" id="UP000001307">
    <property type="component" value="Unassembled WGS sequence"/>
</dbReference>
<evidence type="ECO:0000256" key="1">
    <source>
        <dbReference type="SAM" id="MobiDB-lite"/>
    </source>
</evidence>
<organism evidence="2">
    <name type="scientific">Oikopleura dioica</name>
    <name type="common">Tunicate</name>
    <dbReference type="NCBI Taxonomy" id="34765"/>
    <lineage>
        <taxon>Eukaryota</taxon>
        <taxon>Metazoa</taxon>
        <taxon>Chordata</taxon>
        <taxon>Tunicata</taxon>
        <taxon>Appendicularia</taxon>
        <taxon>Copelata</taxon>
        <taxon>Oikopleuridae</taxon>
        <taxon>Oikopleura</taxon>
    </lineage>
</organism>
<feature type="compositionally biased region" description="Basic and acidic residues" evidence="1">
    <location>
        <begin position="44"/>
        <end position="58"/>
    </location>
</feature>